<protein>
    <submittedName>
        <fullName evidence="2">Nuclear transport factor 2 family protein</fullName>
    </submittedName>
</protein>
<sequence>MSQDEGLLWELEQRRLISEVLIDYCHFVDRNDPEGLVSEVFCEDGRFELGSRHAVIGRPDLALMFARTLAAFSRTSHHVSNIKIDLTGPQTARSTAYVYAWHVTVNEGRRIDLWGRYHDRHSLTDKGWRIASRRLTVAGSDGWIDPPFELAERLQSPAKTPSPKITRLQ</sequence>
<reference evidence="2" key="1">
    <citation type="submission" date="2021-07" db="EMBL/GenBank/DDBJ databases">
        <title>Pseudohoeflea marina sp. nov. a polyhydroxyalcanoate-producing bacterium.</title>
        <authorList>
            <person name="Zheng W."/>
            <person name="Yu S."/>
            <person name="Huang Y."/>
        </authorList>
    </citation>
    <scope>NUCLEOTIDE SEQUENCE</scope>
    <source>
        <strain evidence="2">DP4N28-3</strain>
    </source>
</reference>
<keyword evidence="3" id="KW-1185">Reference proteome</keyword>
<evidence type="ECO:0000313" key="3">
    <source>
        <dbReference type="Proteomes" id="UP001430804"/>
    </source>
</evidence>
<organism evidence="2 3">
    <name type="scientific">Pseudohoeflea coraliihabitans</name>
    <dbReference type="NCBI Taxonomy" id="2860393"/>
    <lineage>
        <taxon>Bacteria</taxon>
        <taxon>Pseudomonadati</taxon>
        <taxon>Pseudomonadota</taxon>
        <taxon>Alphaproteobacteria</taxon>
        <taxon>Hyphomicrobiales</taxon>
        <taxon>Rhizobiaceae</taxon>
        <taxon>Pseudohoeflea</taxon>
    </lineage>
</organism>
<proteinExistence type="predicted"/>
<gene>
    <name evidence="2" type="ORF">KY465_01685</name>
</gene>
<evidence type="ECO:0000313" key="2">
    <source>
        <dbReference type="EMBL" id="MBW3095984.1"/>
    </source>
</evidence>
<evidence type="ECO:0000259" key="1">
    <source>
        <dbReference type="Pfam" id="PF13577"/>
    </source>
</evidence>
<dbReference type="Proteomes" id="UP001430804">
    <property type="component" value="Unassembled WGS sequence"/>
</dbReference>
<dbReference type="EMBL" id="JAHWQX010000001">
    <property type="protein sequence ID" value="MBW3095984.1"/>
    <property type="molecule type" value="Genomic_DNA"/>
</dbReference>
<dbReference type="RefSeq" id="WP_219157780.1">
    <property type="nucleotide sequence ID" value="NZ_JAHWQX010000001.1"/>
</dbReference>
<name>A0ABS6WLN7_9HYPH</name>
<dbReference type="InterPro" id="IPR037401">
    <property type="entry name" value="SnoaL-like"/>
</dbReference>
<accession>A0ABS6WLN7</accession>
<dbReference type="Pfam" id="PF13577">
    <property type="entry name" value="SnoaL_4"/>
    <property type="match status" value="1"/>
</dbReference>
<dbReference type="CDD" id="cd00531">
    <property type="entry name" value="NTF2_like"/>
    <property type="match status" value="1"/>
</dbReference>
<feature type="domain" description="SnoaL-like" evidence="1">
    <location>
        <begin position="10"/>
        <end position="134"/>
    </location>
</feature>
<comment type="caution">
    <text evidence="2">The sequence shown here is derived from an EMBL/GenBank/DDBJ whole genome shotgun (WGS) entry which is preliminary data.</text>
</comment>